<feature type="region of interest" description="Disordered" evidence="4">
    <location>
        <begin position="358"/>
        <end position="404"/>
    </location>
</feature>
<dbReference type="AlphaFoldDB" id="A0A8J9USW2"/>
<feature type="compositionally biased region" description="Basic and acidic residues" evidence="4">
    <location>
        <begin position="436"/>
        <end position="453"/>
    </location>
</feature>
<feature type="region of interest" description="Disordered" evidence="4">
    <location>
        <begin position="590"/>
        <end position="613"/>
    </location>
</feature>
<keyword evidence="1" id="KW-0479">Metal-binding</keyword>
<feature type="compositionally biased region" description="Basic and acidic residues" evidence="4">
    <location>
        <begin position="641"/>
        <end position="668"/>
    </location>
</feature>
<accession>A0A8J9USW2</accession>
<proteinExistence type="predicted"/>
<organism evidence="6 7">
    <name type="scientific">Brenthis ino</name>
    <name type="common">lesser marbled fritillary</name>
    <dbReference type="NCBI Taxonomy" id="405034"/>
    <lineage>
        <taxon>Eukaryota</taxon>
        <taxon>Metazoa</taxon>
        <taxon>Ecdysozoa</taxon>
        <taxon>Arthropoda</taxon>
        <taxon>Hexapoda</taxon>
        <taxon>Insecta</taxon>
        <taxon>Pterygota</taxon>
        <taxon>Neoptera</taxon>
        <taxon>Endopterygota</taxon>
        <taxon>Lepidoptera</taxon>
        <taxon>Glossata</taxon>
        <taxon>Ditrysia</taxon>
        <taxon>Papilionoidea</taxon>
        <taxon>Nymphalidae</taxon>
        <taxon>Heliconiinae</taxon>
        <taxon>Argynnini</taxon>
        <taxon>Brenthis</taxon>
    </lineage>
</organism>
<evidence type="ECO:0000256" key="3">
    <source>
        <dbReference type="ARBA" id="ARBA00022833"/>
    </source>
</evidence>
<gene>
    <name evidence="6" type="ORF">BINO364_LOCUS10045</name>
</gene>
<dbReference type="Pfam" id="PF00641">
    <property type="entry name" value="Zn_ribbon_RanBP"/>
    <property type="match status" value="2"/>
</dbReference>
<feature type="region of interest" description="Disordered" evidence="4">
    <location>
        <begin position="422"/>
        <end position="459"/>
    </location>
</feature>
<evidence type="ECO:0000259" key="5">
    <source>
        <dbReference type="PROSITE" id="PS01358"/>
    </source>
</evidence>
<dbReference type="GO" id="GO:0008270">
    <property type="term" value="F:zinc ion binding"/>
    <property type="evidence" value="ECO:0007669"/>
    <property type="project" value="UniProtKB-KW"/>
</dbReference>
<name>A0A8J9USW2_9NEOP</name>
<dbReference type="SUPFAM" id="SSF90209">
    <property type="entry name" value="Ran binding protein zinc finger-like"/>
    <property type="match status" value="1"/>
</dbReference>
<feature type="region of interest" description="Disordered" evidence="4">
    <location>
        <begin position="628"/>
        <end position="668"/>
    </location>
</feature>
<feature type="region of interest" description="Disordered" evidence="4">
    <location>
        <begin position="500"/>
        <end position="528"/>
    </location>
</feature>
<protein>
    <recommendedName>
        <fullName evidence="5">RanBP2-type domain-containing protein</fullName>
    </recommendedName>
</protein>
<dbReference type="Gene3D" id="1.20.58.2190">
    <property type="match status" value="1"/>
</dbReference>
<dbReference type="SMART" id="SM00547">
    <property type="entry name" value="ZnF_RBZ"/>
    <property type="match status" value="2"/>
</dbReference>
<dbReference type="InterPro" id="IPR036443">
    <property type="entry name" value="Znf_RanBP2_sf"/>
</dbReference>
<evidence type="ECO:0000256" key="4">
    <source>
        <dbReference type="SAM" id="MobiDB-lite"/>
    </source>
</evidence>
<dbReference type="PANTHER" id="PTHR15326:SF2">
    <property type="entry name" value="PROTEIN TAMOZHENNIC"/>
    <property type="match status" value="1"/>
</dbReference>
<dbReference type="EMBL" id="OV170224">
    <property type="protein sequence ID" value="CAH0724324.1"/>
    <property type="molecule type" value="Genomic_DNA"/>
</dbReference>
<dbReference type="OrthoDB" id="9837000at2759"/>
<feature type="domain" description="RanBP2-type" evidence="5">
    <location>
        <begin position="671"/>
        <end position="690"/>
    </location>
</feature>
<dbReference type="SUPFAM" id="SSF143503">
    <property type="entry name" value="PUG domain-like"/>
    <property type="match status" value="1"/>
</dbReference>
<dbReference type="Pfam" id="PF21388">
    <property type="entry name" value="SPATA2_PUB-like"/>
    <property type="match status" value="1"/>
</dbReference>
<evidence type="ECO:0000313" key="6">
    <source>
        <dbReference type="EMBL" id="CAH0724324.1"/>
    </source>
</evidence>
<feature type="non-terminal residue" evidence="6">
    <location>
        <position position="737"/>
    </location>
</feature>
<keyword evidence="3" id="KW-0862">Zinc</keyword>
<dbReference type="Proteomes" id="UP000838878">
    <property type="component" value="Chromosome 4"/>
</dbReference>
<feature type="compositionally biased region" description="Polar residues" evidence="4">
    <location>
        <begin position="602"/>
        <end position="613"/>
    </location>
</feature>
<reference evidence="6" key="1">
    <citation type="submission" date="2021-12" db="EMBL/GenBank/DDBJ databases">
        <authorList>
            <person name="Martin H S."/>
        </authorList>
    </citation>
    <scope>NUCLEOTIDE SEQUENCE</scope>
</reference>
<sequence>MGDTVLRERLPILWRRIEDAHYSYLEIDDSPEKLQQKKKLEGYILEYLTLVPHECKFGLAETGKVFQRTINELPEFSAYRAGIGWAAIARYAGNLLAQPWRKEYRVIRLYSGFYKHEVESNMVGAETMLQAMGYRAVGAGRLALDGPVCPDMAAAISRDAIIAHCECQIMSQIWEAVWSGGARVSWAEIVRERSAHVASVTAAAARLSGYTDDGDIYTNVPATTSDPNRRLIDSQYQVTPQCHCSESLEEPVQPVINPYMMSNMVPPHLMYSMQHINPDIPVTVPQCNPIPMMTPYGPVPYYYPVQTPYMIPTPVYAPIKHATTIQVNGYPMPYRYPSVPTAQLIELEAPSLYENGKFERHEDRNHRKNMHTTKRTSKSAFSDVSIPSLPRSDTQPTLSKAKEDGMGTYESWDYVFRNLSSKEQDGDSRSGFSQSLDRDSRTLDRLDREERRSKYQPTTLDLEDGLQALNLDRSYDEEIYRTAKVNENLMRLKLEQEQKKARQLAKKYPDDRKPKKSLEPIGNPKADGLVTQKVAPDKVKLLTKKEIKDRKDIIKQQNSVNGSVPNTAEVKKVKKPTKLVAVEVDKTKTKPVENGVHKSGHSTRSTVVPTNHQANYDIKAQLVVSLDEPDFIRRSPPKNQNGEREKDRERERERERSSSRASTHDTKTDKWQCGTCTYLNKQSAIACEMCGKSKKGPEIEPLTSGGRECPVCTLVNKRDATTCDACASSLEHCPTYI</sequence>
<keyword evidence="7" id="KW-1185">Reference proteome</keyword>
<dbReference type="InterPro" id="IPR036339">
    <property type="entry name" value="PUB-like_dom_sf"/>
</dbReference>
<dbReference type="Gene3D" id="4.10.1060.10">
    <property type="entry name" value="Zinc finger, RanBP2-type"/>
    <property type="match status" value="1"/>
</dbReference>
<keyword evidence="2" id="KW-0863">Zinc-finger</keyword>
<dbReference type="InterPro" id="IPR048839">
    <property type="entry name" value="SPATA2_PUB-like"/>
</dbReference>
<dbReference type="GO" id="GO:0005737">
    <property type="term" value="C:cytoplasm"/>
    <property type="evidence" value="ECO:0007669"/>
    <property type="project" value="TreeGrafter"/>
</dbReference>
<evidence type="ECO:0000256" key="1">
    <source>
        <dbReference type="ARBA" id="ARBA00022723"/>
    </source>
</evidence>
<feature type="compositionally biased region" description="Basic and acidic residues" evidence="4">
    <location>
        <begin position="507"/>
        <end position="518"/>
    </location>
</feature>
<feature type="compositionally biased region" description="Basic residues" evidence="4">
    <location>
        <begin position="366"/>
        <end position="377"/>
    </location>
</feature>
<dbReference type="PROSITE" id="PS01358">
    <property type="entry name" value="ZF_RANBP2_1"/>
    <property type="match status" value="1"/>
</dbReference>
<dbReference type="InterPro" id="IPR001876">
    <property type="entry name" value="Znf_RanBP2"/>
</dbReference>
<dbReference type="PANTHER" id="PTHR15326">
    <property type="entry name" value="SPERMATOGENESIS-ASSOCIATED PROTEIN 2/TAMOZHENNIC"/>
    <property type="match status" value="1"/>
</dbReference>
<evidence type="ECO:0000256" key="2">
    <source>
        <dbReference type="ARBA" id="ARBA00022771"/>
    </source>
</evidence>
<evidence type="ECO:0000313" key="7">
    <source>
        <dbReference type="Proteomes" id="UP000838878"/>
    </source>
</evidence>